<dbReference type="STRING" id="1300347.I601_1793"/>
<dbReference type="Proteomes" id="UP000077868">
    <property type="component" value="Chromosome"/>
</dbReference>
<proteinExistence type="predicted"/>
<dbReference type="KEGG" id="ndk:I601_1793"/>
<evidence type="ECO:0000313" key="2">
    <source>
        <dbReference type="Proteomes" id="UP000077868"/>
    </source>
</evidence>
<dbReference type="OrthoDB" id="8871309at2"/>
<dbReference type="RefSeq" id="WP_068108380.1">
    <property type="nucleotide sequence ID" value="NZ_CP015079.1"/>
</dbReference>
<dbReference type="EMBL" id="CP015079">
    <property type="protein sequence ID" value="ANH38224.1"/>
    <property type="molecule type" value="Genomic_DNA"/>
</dbReference>
<dbReference type="InterPro" id="IPR002918">
    <property type="entry name" value="Lipase_EstA/Esterase_EstB"/>
</dbReference>
<reference evidence="1 2" key="1">
    <citation type="submission" date="2016-03" db="EMBL/GenBank/DDBJ databases">
        <title>Complete genome sequence of a soil Actinobacterium, Nocardioides dokdonensis FR1436.</title>
        <authorList>
            <person name="Kwon S.-K."/>
            <person name="Kim K."/>
            <person name="Kim J.F."/>
        </authorList>
    </citation>
    <scope>NUCLEOTIDE SEQUENCE [LARGE SCALE GENOMIC DNA]</scope>
    <source>
        <strain evidence="1 2">FR1436</strain>
    </source>
</reference>
<dbReference type="SUPFAM" id="SSF53474">
    <property type="entry name" value="alpha/beta-Hydrolases"/>
    <property type="match status" value="1"/>
</dbReference>
<protein>
    <submittedName>
        <fullName evidence="1">Extracellular esterase EstB</fullName>
        <ecNumber evidence="1">3.1.1.3</ecNumber>
    </submittedName>
</protein>
<accession>A0A1A9GJ12</accession>
<dbReference type="GO" id="GO:0016042">
    <property type="term" value="P:lipid catabolic process"/>
    <property type="evidence" value="ECO:0007669"/>
    <property type="project" value="InterPro"/>
</dbReference>
<dbReference type="InterPro" id="IPR029058">
    <property type="entry name" value="AB_hydrolase_fold"/>
</dbReference>
<dbReference type="Pfam" id="PF01674">
    <property type="entry name" value="Lipase_2"/>
    <property type="match status" value="1"/>
</dbReference>
<dbReference type="Gene3D" id="3.40.50.1820">
    <property type="entry name" value="alpha/beta hydrolase"/>
    <property type="match status" value="1"/>
</dbReference>
<keyword evidence="1" id="KW-0378">Hydrolase</keyword>
<dbReference type="PANTHER" id="PTHR32015">
    <property type="entry name" value="FASTING INDUCED LIPASE"/>
    <property type="match status" value="1"/>
</dbReference>
<sequence>MRRTRSTLLALVATLGLVLGLVLGGVGASTAGAAEKYPVPYNFLPSAIAGGLQSDAPGTNDWDCRPSKRHPRPVVLVHGTFGNQSTNWQTYGPLLANKGYCVFALTYGTEPALGPGSGYVGGLGKMQRSARELKAFVAEVRAATGARKVDLLGHSQGTLMPAWYLKFLGGATHVKRYVSLAPLWHGTQVAGAAAITAAVFGVPVDKAVPLCVACGQFSPDSTFLRRVRAGGVAQKGVRYTNIMTEYDQLVVPYTSGREKGMRNIVVQDGCDTDYTEHFQIAADPVAAGHVLNALDPQHRKPVTCQLVLPFVGGPPQP</sequence>
<gene>
    <name evidence="1" type="primary">estB</name>
    <name evidence="1" type="ORF">I601_1793</name>
</gene>
<dbReference type="GO" id="GO:0004806">
    <property type="term" value="F:triacylglycerol lipase activity"/>
    <property type="evidence" value="ECO:0007669"/>
    <property type="project" value="UniProtKB-EC"/>
</dbReference>
<evidence type="ECO:0000313" key="1">
    <source>
        <dbReference type="EMBL" id="ANH38224.1"/>
    </source>
</evidence>
<dbReference type="AlphaFoldDB" id="A0A1A9GJ12"/>
<organism evidence="1 2">
    <name type="scientific">Nocardioides dokdonensis FR1436</name>
    <dbReference type="NCBI Taxonomy" id="1300347"/>
    <lineage>
        <taxon>Bacteria</taxon>
        <taxon>Bacillati</taxon>
        <taxon>Actinomycetota</taxon>
        <taxon>Actinomycetes</taxon>
        <taxon>Propionibacteriales</taxon>
        <taxon>Nocardioidaceae</taxon>
        <taxon>Nocardioides</taxon>
    </lineage>
</organism>
<dbReference type="PANTHER" id="PTHR32015:SF1">
    <property type="entry name" value="LIPASE"/>
    <property type="match status" value="1"/>
</dbReference>
<dbReference type="PATRIC" id="fig|1300347.3.peg.1795"/>
<name>A0A1A9GJ12_9ACTN</name>
<dbReference type="EC" id="3.1.1.3" evidence="1"/>
<keyword evidence="2" id="KW-1185">Reference proteome</keyword>